<feature type="region of interest" description="Disordered" evidence="1">
    <location>
        <begin position="1"/>
        <end position="24"/>
    </location>
</feature>
<sequence>MLQEDDIDAPATSDAKREAKDGGNNERVVVVGWRHWLAQIELMHGQVAAACALPPQPCTQTVGEPECYRFTLLLPMGAPA</sequence>
<dbReference type="AlphaFoldDB" id="A0A6G1E1X4"/>
<evidence type="ECO:0000313" key="2">
    <source>
        <dbReference type="EMBL" id="KAF0919105.1"/>
    </source>
</evidence>
<reference evidence="2 3" key="1">
    <citation type="submission" date="2019-11" db="EMBL/GenBank/DDBJ databases">
        <title>Whole genome sequence of Oryza granulata.</title>
        <authorList>
            <person name="Li W."/>
        </authorList>
    </citation>
    <scope>NUCLEOTIDE SEQUENCE [LARGE SCALE GENOMIC DNA]</scope>
    <source>
        <strain evidence="3">cv. Menghai</strain>
        <tissue evidence="2">Leaf</tissue>
    </source>
</reference>
<comment type="caution">
    <text evidence="2">The sequence shown here is derived from an EMBL/GenBank/DDBJ whole genome shotgun (WGS) entry which is preliminary data.</text>
</comment>
<accession>A0A6G1E1X4</accession>
<dbReference type="EMBL" id="SPHZ02000005">
    <property type="protein sequence ID" value="KAF0919105.1"/>
    <property type="molecule type" value="Genomic_DNA"/>
</dbReference>
<proteinExistence type="predicted"/>
<protein>
    <submittedName>
        <fullName evidence="2">Uncharacterized protein</fullName>
    </submittedName>
</protein>
<dbReference type="Proteomes" id="UP000479710">
    <property type="component" value="Unassembled WGS sequence"/>
</dbReference>
<gene>
    <name evidence="2" type="ORF">E2562_028391</name>
</gene>
<organism evidence="2 3">
    <name type="scientific">Oryza meyeriana var. granulata</name>
    <dbReference type="NCBI Taxonomy" id="110450"/>
    <lineage>
        <taxon>Eukaryota</taxon>
        <taxon>Viridiplantae</taxon>
        <taxon>Streptophyta</taxon>
        <taxon>Embryophyta</taxon>
        <taxon>Tracheophyta</taxon>
        <taxon>Spermatophyta</taxon>
        <taxon>Magnoliopsida</taxon>
        <taxon>Liliopsida</taxon>
        <taxon>Poales</taxon>
        <taxon>Poaceae</taxon>
        <taxon>BOP clade</taxon>
        <taxon>Oryzoideae</taxon>
        <taxon>Oryzeae</taxon>
        <taxon>Oryzinae</taxon>
        <taxon>Oryza</taxon>
        <taxon>Oryza meyeriana</taxon>
    </lineage>
</organism>
<evidence type="ECO:0000313" key="3">
    <source>
        <dbReference type="Proteomes" id="UP000479710"/>
    </source>
</evidence>
<name>A0A6G1E1X4_9ORYZ</name>
<keyword evidence="3" id="KW-1185">Reference proteome</keyword>
<evidence type="ECO:0000256" key="1">
    <source>
        <dbReference type="SAM" id="MobiDB-lite"/>
    </source>
</evidence>
<feature type="compositionally biased region" description="Basic and acidic residues" evidence="1">
    <location>
        <begin position="14"/>
        <end position="24"/>
    </location>
</feature>